<protein>
    <submittedName>
        <fullName evidence="2">Uncharacterized protein</fullName>
    </submittedName>
</protein>
<proteinExistence type="predicted"/>
<evidence type="ECO:0000313" key="3">
    <source>
        <dbReference type="Proteomes" id="UP001469553"/>
    </source>
</evidence>
<keyword evidence="3" id="KW-1185">Reference proteome</keyword>
<feature type="region of interest" description="Disordered" evidence="1">
    <location>
        <begin position="59"/>
        <end position="85"/>
    </location>
</feature>
<reference evidence="2 3" key="1">
    <citation type="submission" date="2021-06" db="EMBL/GenBank/DDBJ databases">
        <authorList>
            <person name="Palmer J.M."/>
        </authorList>
    </citation>
    <scope>NUCLEOTIDE SEQUENCE [LARGE SCALE GENOMIC DNA]</scope>
    <source>
        <strain evidence="2 3">AS_MEX2019</strain>
        <tissue evidence="2">Muscle</tissue>
    </source>
</reference>
<accession>A0ABV1A7U7</accession>
<comment type="caution">
    <text evidence="2">The sequence shown here is derived from an EMBL/GenBank/DDBJ whole genome shotgun (WGS) entry which is preliminary data.</text>
</comment>
<gene>
    <name evidence="2" type="ORF">AMECASPLE_011038</name>
</gene>
<organism evidence="2 3">
    <name type="scientific">Ameca splendens</name>
    <dbReference type="NCBI Taxonomy" id="208324"/>
    <lineage>
        <taxon>Eukaryota</taxon>
        <taxon>Metazoa</taxon>
        <taxon>Chordata</taxon>
        <taxon>Craniata</taxon>
        <taxon>Vertebrata</taxon>
        <taxon>Euteleostomi</taxon>
        <taxon>Actinopterygii</taxon>
        <taxon>Neopterygii</taxon>
        <taxon>Teleostei</taxon>
        <taxon>Neoteleostei</taxon>
        <taxon>Acanthomorphata</taxon>
        <taxon>Ovalentaria</taxon>
        <taxon>Atherinomorphae</taxon>
        <taxon>Cyprinodontiformes</taxon>
        <taxon>Goodeidae</taxon>
        <taxon>Ameca</taxon>
    </lineage>
</organism>
<evidence type="ECO:0000313" key="2">
    <source>
        <dbReference type="EMBL" id="MEQ2314336.1"/>
    </source>
</evidence>
<name>A0ABV1A7U7_9TELE</name>
<sequence>MKRTCGLQANGSLTKALEGLRSLNNKMKDHSGVDTSMWDGFGEMFVKTEISEMYALLRPDGEPEEDDDEETSLHFPDLNPTPDDN</sequence>
<dbReference type="Proteomes" id="UP001469553">
    <property type="component" value="Unassembled WGS sequence"/>
</dbReference>
<evidence type="ECO:0000256" key="1">
    <source>
        <dbReference type="SAM" id="MobiDB-lite"/>
    </source>
</evidence>
<dbReference type="EMBL" id="JAHRIP010085294">
    <property type="protein sequence ID" value="MEQ2314336.1"/>
    <property type="molecule type" value="Genomic_DNA"/>
</dbReference>